<evidence type="ECO:0008006" key="5">
    <source>
        <dbReference type="Google" id="ProtNLM"/>
    </source>
</evidence>
<dbReference type="Proteomes" id="UP001497472">
    <property type="component" value="Unassembled WGS sequence"/>
</dbReference>
<dbReference type="GO" id="GO:0032418">
    <property type="term" value="P:lysosome localization"/>
    <property type="evidence" value="ECO:0007669"/>
    <property type="project" value="TreeGrafter"/>
</dbReference>
<reference evidence="3 4" key="1">
    <citation type="submission" date="2023-11" db="EMBL/GenBank/DDBJ databases">
        <authorList>
            <person name="Okamura Y."/>
        </authorList>
    </citation>
    <scope>NUCLEOTIDE SEQUENCE [LARGE SCALE GENOMIC DNA]</scope>
</reference>
<evidence type="ECO:0000256" key="1">
    <source>
        <dbReference type="ARBA" id="ARBA00008468"/>
    </source>
</evidence>
<dbReference type="Pfam" id="PF10046">
    <property type="entry name" value="BLOC1_2"/>
    <property type="match status" value="1"/>
</dbReference>
<dbReference type="GO" id="GO:0099078">
    <property type="term" value="C:BORC complex"/>
    <property type="evidence" value="ECO:0007669"/>
    <property type="project" value="TreeGrafter"/>
</dbReference>
<dbReference type="EMBL" id="CAVLEF010000279">
    <property type="protein sequence ID" value="CAK1554823.1"/>
    <property type="molecule type" value="Genomic_DNA"/>
</dbReference>
<feature type="compositionally biased region" description="Basic and acidic residues" evidence="2">
    <location>
        <begin position="1"/>
        <end position="15"/>
    </location>
</feature>
<dbReference type="InterPro" id="IPR019269">
    <property type="entry name" value="BLOC1_su2"/>
</dbReference>
<dbReference type="GO" id="GO:0031083">
    <property type="term" value="C:BLOC-1 complex"/>
    <property type="evidence" value="ECO:0007669"/>
    <property type="project" value="TreeGrafter"/>
</dbReference>
<dbReference type="GO" id="GO:0000930">
    <property type="term" value="C:gamma-tubulin complex"/>
    <property type="evidence" value="ECO:0007669"/>
    <property type="project" value="TreeGrafter"/>
</dbReference>
<accession>A0AAV1K2M0</accession>
<dbReference type="GO" id="GO:0016197">
    <property type="term" value="P:endosomal transport"/>
    <property type="evidence" value="ECO:0007669"/>
    <property type="project" value="TreeGrafter"/>
</dbReference>
<dbReference type="PANTHER" id="PTHR46479">
    <property type="entry name" value="BIOGENESIS OF LYSOSOME-RELATED ORGANELLES COMPLEX 1 SUBUNIT 2"/>
    <property type="match status" value="1"/>
</dbReference>
<dbReference type="PANTHER" id="PTHR46479:SF1">
    <property type="entry name" value="BIOGENESIS OF LYSOSOME-RELATED ORGANELLES COMPLEX 1 SUBUNIT 2"/>
    <property type="match status" value="1"/>
</dbReference>
<dbReference type="AlphaFoldDB" id="A0AAV1K2M0"/>
<name>A0AAV1K2M0_9NEOP</name>
<proteinExistence type="inferred from homology"/>
<comment type="caution">
    <text evidence="3">The sequence shown here is derived from an EMBL/GenBank/DDBJ whole genome shotgun (WGS) entry which is preliminary data.</text>
</comment>
<sequence length="152" mass="17400">MSSEDGEKWSPESRNSDIPVSPSYSSFEVLDPHDPIISRLATQLFKRTNDYLQGEVSAGQDHYVLLEEINRLAITKYADLKNFTVNLTKSLNECNEMYASTITPLLLQIDDIHEQVTEFETNAYRLDSYTKQLKAQFDELIEKETMSSPKAN</sequence>
<evidence type="ECO:0000256" key="2">
    <source>
        <dbReference type="SAM" id="MobiDB-lite"/>
    </source>
</evidence>
<comment type="similarity">
    <text evidence="1">Belongs to the BLOC1S2 family.</text>
</comment>
<organism evidence="3 4">
    <name type="scientific">Leptosia nina</name>
    <dbReference type="NCBI Taxonomy" id="320188"/>
    <lineage>
        <taxon>Eukaryota</taxon>
        <taxon>Metazoa</taxon>
        <taxon>Ecdysozoa</taxon>
        <taxon>Arthropoda</taxon>
        <taxon>Hexapoda</taxon>
        <taxon>Insecta</taxon>
        <taxon>Pterygota</taxon>
        <taxon>Neoptera</taxon>
        <taxon>Endopterygota</taxon>
        <taxon>Lepidoptera</taxon>
        <taxon>Glossata</taxon>
        <taxon>Ditrysia</taxon>
        <taxon>Papilionoidea</taxon>
        <taxon>Pieridae</taxon>
        <taxon>Pierinae</taxon>
        <taxon>Leptosia</taxon>
    </lineage>
</organism>
<feature type="region of interest" description="Disordered" evidence="2">
    <location>
        <begin position="1"/>
        <end position="22"/>
    </location>
</feature>
<evidence type="ECO:0000313" key="3">
    <source>
        <dbReference type="EMBL" id="CAK1554823.1"/>
    </source>
</evidence>
<protein>
    <recommendedName>
        <fullName evidence="5">Biogenesis of lysosome-related organelles complex 1 subunit 2</fullName>
    </recommendedName>
</protein>
<gene>
    <name evidence="3" type="ORF">LNINA_LOCUS13684</name>
</gene>
<keyword evidence="4" id="KW-1185">Reference proteome</keyword>
<dbReference type="GO" id="GO:0043015">
    <property type="term" value="F:gamma-tubulin binding"/>
    <property type="evidence" value="ECO:0007669"/>
    <property type="project" value="TreeGrafter"/>
</dbReference>
<evidence type="ECO:0000313" key="4">
    <source>
        <dbReference type="Proteomes" id="UP001497472"/>
    </source>
</evidence>